<keyword evidence="1" id="KW-1133">Transmembrane helix</keyword>
<keyword evidence="1" id="KW-0472">Membrane</keyword>
<dbReference type="AlphaFoldDB" id="A0A0J9ST28"/>
<dbReference type="Proteomes" id="UP000053327">
    <property type="component" value="Unassembled WGS sequence"/>
</dbReference>
<evidence type="ECO:0000313" key="2">
    <source>
        <dbReference type="EMBL" id="KMZ86059.1"/>
    </source>
</evidence>
<reference evidence="2 3" key="1">
    <citation type="submission" date="2011-08" db="EMBL/GenBank/DDBJ databases">
        <title>The Genome Sequence of Plasmodium vivax Brazil I.</title>
        <authorList>
            <consortium name="The Broad Institute Genome Sequencing Platform"/>
            <consortium name="The Broad Institute Genome Sequencing Center for Infectious Disease"/>
            <person name="Neafsey D."/>
            <person name="Carlton J."/>
            <person name="Barnwell J."/>
            <person name="Collins W."/>
            <person name="Escalante A."/>
            <person name="Mullikin J."/>
            <person name="Saul A."/>
            <person name="Guigo R."/>
            <person name="Camara F."/>
            <person name="Young S.K."/>
            <person name="Zeng Q."/>
            <person name="Gargeya S."/>
            <person name="Fitzgerald M."/>
            <person name="Haas B."/>
            <person name="Abouelleil A."/>
            <person name="Alvarado L."/>
            <person name="Arachchi H.M."/>
            <person name="Berlin A."/>
            <person name="Brown A."/>
            <person name="Chapman S.B."/>
            <person name="Chen Z."/>
            <person name="Dunbar C."/>
            <person name="Freedman E."/>
            <person name="Gearin G."/>
            <person name="Gellesch M."/>
            <person name="Goldberg J."/>
            <person name="Griggs A."/>
            <person name="Gujja S."/>
            <person name="Heiman D."/>
            <person name="Howarth C."/>
            <person name="Larson L."/>
            <person name="Lui A."/>
            <person name="MacDonald P.J.P."/>
            <person name="Montmayeur A."/>
            <person name="Murphy C."/>
            <person name="Neiman D."/>
            <person name="Pearson M."/>
            <person name="Priest M."/>
            <person name="Roberts A."/>
            <person name="Saif S."/>
            <person name="Shea T."/>
            <person name="Shenoy N."/>
            <person name="Sisk P."/>
            <person name="Stolte C."/>
            <person name="Sykes S."/>
            <person name="Wortman J."/>
            <person name="Nusbaum C."/>
            <person name="Birren B."/>
        </authorList>
    </citation>
    <scope>NUCLEOTIDE SEQUENCE [LARGE SCALE GENOMIC DNA]</scope>
    <source>
        <strain evidence="2 3">Brazil I</strain>
    </source>
</reference>
<feature type="transmembrane region" description="Helical" evidence="1">
    <location>
        <begin position="226"/>
        <end position="247"/>
    </location>
</feature>
<dbReference type="EMBL" id="KQ234827">
    <property type="protein sequence ID" value="KMZ86059.1"/>
    <property type="molecule type" value="Genomic_DNA"/>
</dbReference>
<evidence type="ECO:0000256" key="1">
    <source>
        <dbReference type="SAM" id="Phobius"/>
    </source>
</evidence>
<sequence>MKIFQIQIEYYNFEGLYSEIKSIFLSEFNNFHDEDNCHKICTALKAKYAEHESSFYDNCKKSIHYLNHLENKYEATIKTAQGSLYLYCWLYDKELYKQIYNNKQINIYKELIQEFGNKVHLSNMYTVYRIYLKDGINDKIIKLYELYYKFDKFMNRQNCGDNHCKCAEDCAGFYNNYMREHCGITYDIHFCKELQNFANMYNAFFEKNNKCEGKEMKLLLTENRHIRVILTPILIIAIVSFITFFLFKVTNKFNLNK</sequence>
<evidence type="ECO:0008006" key="4">
    <source>
        <dbReference type="Google" id="ProtNLM"/>
    </source>
</evidence>
<proteinExistence type="predicted"/>
<accession>A0A0J9ST28</accession>
<name>A0A0J9ST28_PLAV1</name>
<evidence type="ECO:0000313" key="3">
    <source>
        <dbReference type="Proteomes" id="UP000053327"/>
    </source>
</evidence>
<keyword evidence="1" id="KW-0812">Transmembrane</keyword>
<organism evidence="2 3">
    <name type="scientific">Plasmodium vivax (strain Brazil I)</name>
    <dbReference type="NCBI Taxonomy" id="1033975"/>
    <lineage>
        <taxon>Eukaryota</taxon>
        <taxon>Sar</taxon>
        <taxon>Alveolata</taxon>
        <taxon>Apicomplexa</taxon>
        <taxon>Aconoidasida</taxon>
        <taxon>Haemosporida</taxon>
        <taxon>Plasmodiidae</taxon>
        <taxon>Plasmodium</taxon>
        <taxon>Plasmodium (Plasmodium)</taxon>
    </lineage>
</organism>
<gene>
    <name evidence="2" type="ORF">PVBG_05458</name>
</gene>
<protein>
    <recommendedName>
        <fullName evidence="4">Variable surface protein</fullName>
    </recommendedName>
</protein>